<name>A0A397UQU9_9GLOM</name>
<keyword evidence="2" id="KW-1185">Reference proteome</keyword>
<comment type="caution">
    <text evidence="1">The sequence shown here is derived from an EMBL/GenBank/DDBJ whole genome shotgun (WGS) entry which is preliminary data.</text>
</comment>
<dbReference type="Proteomes" id="UP000266673">
    <property type="component" value="Unassembled WGS sequence"/>
</dbReference>
<dbReference type="AlphaFoldDB" id="A0A397UQU9"/>
<protein>
    <submittedName>
        <fullName evidence="1">Uncharacterized protein</fullName>
    </submittedName>
</protein>
<sequence length="829" mass="96536">MPKYKVTLISQGEIIQNLHFGPNAKDWWISRPTNNDVTYLYPVRPGMKTLTTINQHNFIITVVQEGFEPGYLCQFEALRSDICKSSSEAITSIYQQAFSTKTKFDGLLVMGFDNSEICKALLTDIYFHPYTFKIGNKINLNVFGIGKSSNSNWNYAEKGYQSSFVHNFRQTRSLFFQEFSNKEAIVKIYQNSQEICVFRDTDPNTVWNQIGILTQFTGCTLFGLEHEQTKSEINNEQTLTLSIEWKTLFINWLNQESNIIEFTTELKKIYPPDYTMKDRELRAWKALLRHVGCTNITPFGKDSAFEFWTCSKDSAKDQAMIKQLYECVCLRAIPESYENIEDRFWDAFQDALDSNIRGIDGKRRILSIIADKLPYYIIKEKLPVSNDLITEACHYARVNGPGGIQLKKPKITREKLVPEKKEQIEFFFQNKANVERFCEEYPDGAKRTTFYKYLKGGQYIYKEDLGGLCSICNMQIKEHVSSDLHMELKELQEYLLYYLAHQTRKMYLNAQLYAHLNELDEKGAVIIVDYKMKILPKSAHETKQDFFGKKGWSLHSVLIYTRLPNNNNLQVRAFDHWLTDSRQDAWFTASSLHTTITNLNPQPEWVTFLSDNGPHYHNADLMIIMGRWKEWYNIHVRKWTFLEAGEAKTTIDSHHAQISHAISRHVRLGFDIAQGSDIKLAIEEIRETSVAHLEPERTKDKKRINTLPGNSNWFSWEWPCDNDYAEYIRACAMPNIDTSQHSMVDHLEILSEDREFPLTLAYLEGYFLAGNANKSERYSAEEMWKELIELVKAGNLEENDIPKMSTIQNWIARYAAQHKQKMAEIIFQL</sequence>
<evidence type="ECO:0000313" key="2">
    <source>
        <dbReference type="Proteomes" id="UP000266673"/>
    </source>
</evidence>
<accession>A0A397UQU9</accession>
<organism evidence="1 2">
    <name type="scientific">Gigaspora rosea</name>
    <dbReference type="NCBI Taxonomy" id="44941"/>
    <lineage>
        <taxon>Eukaryota</taxon>
        <taxon>Fungi</taxon>
        <taxon>Fungi incertae sedis</taxon>
        <taxon>Mucoromycota</taxon>
        <taxon>Glomeromycotina</taxon>
        <taxon>Glomeromycetes</taxon>
        <taxon>Diversisporales</taxon>
        <taxon>Gigasporaceae</taxon>
        <taxon>Gigaspora</taxon>
    </lineage>
</organism>
<dbReference type="OrthoDB" id="2315425at2759"/>
<dbReference type="EMBL" id="QKWP01001323">
    <property type="protein sequence ID" value="RIB09813.1"/>
    <property type="molecule type" value="Genomic_DNA"/>
</dbReference>
<evidence type="ECO:0000313" key="1">
    <source>
        <dbReference type="EMBL" id="RIB09813.1"/>
    </source>
</evidence>
<gene>
    <name evidence="1" type="ORF">C2G38_2207778</name>
</gene>
<reference evidence="1 2" key="1">
    <citation type="submission" date="2018-06" db="EMBL/GenBank/DDBJ databases">
        <title>Comparative genomics reveals the genomic features of Rhizophagus irregularis, R. cerebriforme, R. diaphanum and Gigaspora rosea, and their symbiotic lifestyle signature.</title>
        <authorList>
            <person name="Morin E."/>
            <person name="San Clemente H."/>
            <person name="Chen E.C.H."/>
            <person name="De La Providencia I."/>
            <person name="Hainaut M."/>
            <person name="Kuo A."/>
            <person name="Kohler A."/>
            <person name="Murat C."/>
            <person name="Tang N."/>
            <person name="Roy S."/>
            <person name="Loubradou J."/>
            <person name="Henrissat B."/>
            <person name="Grigoriev I.V."/>
            <person name="Corradi N."/>
            <person name="Roux C."/>
            <person name="Martin F.M."/>
        </authorList>
    </citation>
    <scope>NUCLEOTIDE SEQUENCE [LARGE SCALE GENOMIC DNA]</scope>
    <source>
        <strain evidence="1 2">DAOM 194757</strain>
    </source>
</reference>
<proteinExistence type="predicted"/>